<keyword evidence="6" id="KW-0132">Cell division</keyword>
<comment type="subcellular location">
    <subcellularLocation>
        <location evidence="6">Cell membrane</location>
        <topology evidence="6">Single-pass membrane protein</topology>
    </subcellularLocation>
    <text evidence="6">Colocalized with FtsZ to the nascent septal site.</text>
</comment>
<feature type="coiled-coil region" evidence="6">
    <location>
        <begin position="460"/>
        <end position="497"/>
    </location>
</feature>
<sequence length="574" mass="67843">MSIKFTDILFLIVVAILLAYGLVYYFRTQRKKEIKDLEQRKDEMMSISIADQLFTLKNMNLSGQTKRKYESLVATWQTITNFQFTEIEAALVGSEQFVEQMNLVRAKNALNQAREILDETEDQVHQLHQELTELLATEEENQDRYESLLERYQTARKSVMNHSFDYGPAIETLEKNLQYLELNFTKYNELTANGDHLDAQDMLDTLDADLLSFEEILQKIPSMYDKIQSEYEDSLEDLRDGYEKMVASRFNFENINVLEEIDKIQEQLNQAKNEIKNADLADAKTLMDKAEREINSLYDQLESEIVAKEYVNGHIHQLKAQIETVTENNRYAGIEVDRISQSYILHNNELDQVNDLTEQIRLEYQKFKDLESDIEQSHAVFTQIETKMRKIERSIEEIADKQNQLVKSLSGLTSREKEAKSNLDLYELDLRNMKRKLEKNHLPGLHDSYYQLFYKVTDQIENLSQQLNRVRVDMSQIDEMEGNLEQGLDELESMTEETIDSAMLTEYMIQHSNRFRYDYPDVDQAIKEAQYYFHQEFRYREALATIEKALRRVDPDAPTQVRRMYHQEKQIRFY</sequence>
<dbReference type="GO" id="GO:0000921">
    <property type="term" value="P:septin ring assembly"/>
    <property type="evidence" value="ECO:0007669"/>
    <property type="project" value="InterPro"/>
</dbReference>
<keyword evidence="4 6" id="KW-0472">Membrane</keyword>
<evidence type="ECO:0000256" key="1">
    <source>
        <dbReference type="ARBA" id="ARBA00022692"/>
    </source>
</evidence>
<dbReference type="GO" id="GO:0005940">
    <property type="term" value="C:septin ring"/>
    <property type="evidence" value="ECO:0007669"/>
    <property type="project" value="InterPro"/>
</dbReference>
<keyword evidence="1 6" id="KW-0812">Transmembrane</keyword>
<keyword evidence="6" id="KW-1003">Cell membrane</keyword>
<dbReference type="GO" id="GO:0005886">
    <property type="term" value="C:plasma membrane"/>
    <property type="evidence" value="ECO:0007669"/>
    <property type="project" value="UniProtKB-SubCell"/>
</dbReference>
<dbReference type="OrthoDB" id="1654473at2"/>
<evidence type="ECO:0000313" key="9">
    <source>
        <dbReference type="Proteomes" id="UP000199708"/>
    </source>
</evidence>
<evidence type="ECO:0000256" key="4">
    <source>
        <dbReference type="ARBA" id="ARBA00023136"/>
    </source>
</evidence>
<dbReference type="EMBL" id="FNCK01000007">
    <property type="protein sequence ID" value="SDG39119.1"/>
    <property type="molecule type" value="Genomic_DNA"/>
</dbReference>
<dbReference type="InterPro" id="IPR010379">
    <property type="entry name" value="EzrA"/>
</dbReference>
<dbReference type="Proteomes" id="UP000199708">
    <property type="component" value="Unassembled WGS sequence"/>
</dbReference>
<evidence type="ECO:0000256" key="6">
    <source>
        <dbReference type="HAMAP-Rule" id="MF_00728"/>
    </source>
</evidence>
<comment type="function">
    <text evidence="6">Negative regulator of FtsZ ring formation; modulates the frequency and position of FtsZ ring formation. Inhibits FtsZ ring formation at polar sites. Interacts either with FtsZ or with one of its binding partners to promote depolymerization.</text>
</comment>
<dbReference type="Pfam" id="PF06160">
    <property type="entry name" value="EzrA"/>
    <property type="match status" value="1"/>
</dbReference>
<protein>
    <recommendedName>
        <fullName evidence="6">Septation ring formation regulator EzrA</fullName>
    </recommendedName>
</protein>
<dbReference type="AlphaFoldDB" id="A0A1G7TWK8"/>
<keyword evidence="3 6" id="KW-0175">Coiled coil</keyword>
<dbReference type="STRING" id="120956.SAMN05421791_10750"/>
<evidence type="ECO:0000313" key="8">
    <source>
        <dbReference type="EMBL" id="SDG39119.1"/>
    </source>
</evidence>
<reference evidence="8 9" key="1">
    <citation type="submission" date="2016-10" db="EMBL/GenBank/DDBJ databases">
        <authorList>
            <person name="de Groot N.N."/>
        </authorList>
    </citation>
    <scope>NUCLEOTIDE SEQUENCE [LARGE SCALE GENOMIC DNA]</scope>
    <source>
        <strain evidence="8 9">ATCC BAA-466</strain>
    </source>
</reference>
<dbReference type="GO" id="GO:0000917">
    <property type="term" value="P:division septum assembly"/>
    <property type="evidence" value="ECO:0007669"/>
    <property type="project" value="UniProtKB-KW"/>
</dbReference>
<accession>A0A1G7TWK8</accession>
<comment type="similarity">
    <text evidence="6">Belongs to the EzrA family.</text>
</comment>
<feature type="coiled-coil region" evidence="6">
    <location>
        <begin position="103"/>
        <end position="190"/>
    </location>
</feature>
<keyword evidence="2 6" id="KW-1133">Transmembrane helix</keyword>
<feature type="coiled-coil region" evidence="6">
    <location>
        <begin position="254"/>
        <end position="307"/>
    </location>
</feature>
<keyword evidence="9" id="KW-1185">Reference proteome</keyword>
<dbReference type="RefSeq" id="WP_090290136.1">
    <property type="nucleotide sequence ID" value="NZ_FNCK01000007.1"/>
</dbReference>
<dbReference type="HAMAP" id="MF_00728">
    <property type="entry name" value="EzrA"/>
    <property type="match status" value="1"/>
</dbReference>
<proteinExistence type="inferred from homology"/>
<keyword evidence="5 6" id="KW-0717">Septation</keyword>
<evidence type="ECO:0000256" key="5">
    <source>
        <dbReference type="ARBA" id="ARBA00023210"/>
    </source>
</evidence>
<evidence type="ECO:0000256" key="7">
    <source>
        <dbReference type="SAM" id="Phobius"/>
    </source>
</evidence>
<feature type="coiled-coil region" evidence="6">
    <location>
        <begin position="353"/>
        <end position="436"/>
    </location>
</feature>
<name>A0A1G7TWK8_9LACT</name>
<keyword evidence="6" id="KW-0131">Cell cycle</keyword>
<feature type="transmembrane region" description="Helical" evidence="7">
    <location>
        <begin position="6"/>
        <end position="26"/>
    </location>
</feature>
<organism evidence="8 9">
    <name type="scientific">Facklamia miroungae</name>
    <dbReference type="NCBI Taxonomy" id="120956"/>
    <lineage>
        <taxon>Bacteria</taxon>
        <taxon>Bacillati</taxon>
        <taxon>Bacillota</taxon>
        <taxon>Bacilli</taxon>
        <taxon>Lactobacillales</taxon>
        <taxon>Aerococcaceae</taxon>
        <taxon>Facklamia</taxon>
    </lineage>
</organism>
<evidence type="ECO:0000256" key="2">
    <source>
        <dbReference type="ARBA" id="ARBA00022989"/>
    </source>
</evidence>
<evidence type="ECO:0000256" key="3">
    <source>
        <dbReference type="ARBA" id="ARBA00023054"/>
    </source>
</evidence>
<gene>
    <name evidence="6" type="primary">ezrA</name>
    <name evidence="8" type="ORF">SAMN05421791_10750</name>
</gene>
<feature type="topological domain" description="Cytoplasmic" evidence="6">
    <location>
        <begin position="27"/>
        <end position="574"/>
    </location>
</feature>
<feature type="topological domain" description="Extracellular" evidence="6">
    <location>
        <begin position="1"/>
        <end position="7"/>
    </location>
</feature>